<protein>
    <submittedName>
        <fullName evidence="7">Defensin-like protein 4</fullName>
    </submittedName>
</protein>
<reference evidence="7" key="1">
    <citation type="submission" date="2018-05" db="EMBL/GenBank/DDBJ databases">
        <title>Draft genome of Mucuna pruriens seed.</title>
        <authorList>
            <person name="Nnadi N.E."/>
            <person name="Vos R."/>
            <person name="Hasami M.H."/>
            <person name="Devisetty U.K."/>
            <person name="Aguiy J.C."/>
        </authorList>
    </citation>
    <scope>NUCLEOTIDE SEQUENCE [LARGE SCALE GENOMIC DNA]</scope>
    <source>
        <strain evidence="7">JCA_2017</strain>
    </source>
</reference>
<name>A0A371EG38_MUCPR</name>
<proteinExistence type="predicted"/>
<accession>A0A371EG38</accession>
<evidence type="ECO:0000256" key="2">
    <source>
        <dbReference type="ARBA" id="ARBA00022577"/>
    </source>
</evidence>
<evidence type="ECO:0000313" key="7">
    <source>
        <dbReference type="EMBL" id="RDX65017.1"/>
    </source>
</evidence>
<comment type="caution">
    <text evidence="7">The sequence shown here is derived from an EMBL/GenBank/DDBJ whole genome shotgun (WGS) entry which is preliminary data.</text>
</comment>
<keyword evidence="8" id="KW-1185">Reference proteome</keyword>
<dbReference type="Pfam" id="PF00304">
    <property type="entry name" value="Gamma-thionin"/>
    <property type="match status" value="1"/>
</dbReference>
<dbReference type="PRINTS" id="PR00288">
    <property type="entry name" value="PUROTHIONIN"/>
</dbReference>
<feature type="chain" id="PRO_5016968117" evidence="5">
    <location>
        <begin position="28"/>
        <end position="74"/>
    </location>
</feature>
<dbReference type="GO" id="GO:0050832">
    <property type="term" value="P:defense response to fungus"/>
    <property type="evidence" value="ECO:0007669"/>
    <property type="project" value="UniProtKB-KW"/>
</dbReference>
<dbReference type="PANTHER" id="PTHR33147">
    <property type="entry name" value="DEFENSIN-LIKE PROTEIN 1"/>
    <property type="match status" value="1"/>
</dbReference>
<keyword evidence="4" id="KW-1015">Disulfide bond</keyword>
<keyword evidence="1" id="KW-0929">Antimicrobial</keyword>
<dbReference type="InterPro" id="IPR003614">
    <property type="entry name" value="Knottins"/>
</dbReference>
<dbReference type="CDD" id="cd00107">
    <property type="entry name" value="Knot1"/>
    <property type="match status" value="1"/>
</dbReference>
<evidence type="ECO:0000256" key="3">
    <source>
        <dbReference type="ARBA" id="ARBA00022729"/>
    </source>
</evidence>
<dbReference type="SMART" id="SM00505">
    <property type="entry name" value="Knot1"/>
    <property type="match status" value="1"/>
</dbReference>
<feature type="signal peptide" evidence="5">
    <location>
        <begin position="1"/>
        <end position="27"/>
    </location>
</feature>
<dbReference type="Gene3D" id="3.30.30.10">
    <property type="entry name" value="Knottin, scorpion toxin-like"/>
    <property type="match status" value="1"/>
</dbReference>
<dbReference type="Proteomes" id="UP000257109">
    <property type="component" value="Unassembled WGS sequence"/>
</dbReference>
<dbReference type="GO" id="GO:0031640">
    <property type="term" value="P:killing of cells of another organism"/>
    <property type="evidence" value="ECO:0007669"/>
    <property type="project" value="UniProtKB-KW"/>
</dbReference>
<feature type="domain" description="Knottins-like" evidence="6">
    <location>
        <begin position="29"/>
        <end position="74"/>
    </location>
</feature>
<keyword evidence="3 5" id="KW-0732">Signal</keyword>
<dbReference type="InterPro" id="IPR008176">
    <property type="entry name" value="Defensin_plant"/>
</dbReference>
<dbReference type="OrthoDB" id="1063609at2759"/>
<dbReference type="STRING" id="157652.A0A371EG38"/>
<dbReference type="EMBL" id="QJKJ01014104">
    <property type="protein sequence ID" value="RDX65017.1"/>
    <property type="molecule type" value="Genomic_DNA"/>
</dbReference>
<feature type="non-terminal residue" evidence="7">
    <location>
        <position position="1"/>
    </location>
</feature>
<evidence type="ECO:0000313" key="8">
    <source>
        <dbReference type="Proteomes" id="UP000257109"/>
    </source>
</evidence>
<keyword evidence="2" id="KW-0295">Fungicide</keyword>
<gene>
    <name evidence="7" type="primary">PDF2.1</name>
    <name evidence="7" type="ORF">CR513_56357</name>
</gene>
<evidence type="ECO:0000259" key="6">
    <source>
        <dbReference type="SMART" id="SM00505"/>
    </source>
</evidence>
<evidence type="ECO:0000256" key="5">
    <source>
        <dbReference type="SAM" id="SignalP"/>
    </source>
</evidence>
<evidence type="ECO:0000256" key="1">
    <source>
        <dbReference type="ARBA" id="ARBA00022529"/>
    </source>
</evidence>
<evidence type="ECO:0000256" key="4">
    <source>
        <dbReference type="ARBA" id="ARBA00023157"/>
    </source>
</evidence>
<dbReference type="AlphaFoldDB" id="A0A371EG38"/>
<dbReference type="InterPro" id="IPR036574">
    <property type="entry name" value="Scorpion_toxin-like_sf"/>
</dbReference>
<sequence length="74" mass="8246">MERKTIGFLFMLVLVLAADVAVKKTEARDCLSKRHGFRGRCLTDGNCDHACRSDGFVGGQCRGLTRSCYCIRKC</sequence>
<dbReference type="PANTHER" id="PTHR33147:SF137">
    <property type="entry name" value="DEFENSIN MTDEF4.7"/>
    <property type="match status" value="1"/>
</dbReference>
<organism evidence="7 8">
    <name type="scientific">Mucuna pruriens</name>
    <name type="common">Velvet bean</name>
    <name type="synonym">Dolichos pruriens</name>
    <dbReference type="NCBI Taxonomy" id="157652"/>
    <lineage>
        <taxon>Eukaryota</taxon>
        <taxon>Viridiplantae</taxon>
        <taxon>Streptophyta</taxon>
        <taxon>Embryophyta</taxon>
        <taxon>Tracheophyta</taxon>
        <taxon>Spermatophyta</taxon>
        <taxon>Magnoliopsida</taxon>
        <taxon>eudicotyledons</taxon>
        <taxon>Gunneridae</taxon>
        <taxon>Pentapetalae</taxon>
        <taxon>rosids</taxon>
        <taxon>fabids</taxon>
        <taxon>Fabales</taxon>
        <taxon>Fabaceae</taxon>
        <taxon>Papilionoideae</taxon>
        <taxon>50 kb inversion clade</taxon>
        <taxon>NPAAA clade</taxon>
        <taxon>indigoferoid/millettioid clade</taxon>
        <taxon>Phaseoleae</taxon>
        <taxon>Mucuna</taxon>
    </lineage>
</organism>
<dbReference type="SUPFAM" id="SSF57095">
    <property type="entry name" value="Scorpion toxin-like"/>
    <property type="match status" value="1"/>
</dbReference>